<feature type="transmembrane region" description="Helical" evidence="1">
    <location>
        <begin position="108"/>
        <end position="135"/>
    </location>
</feature>
<evidence type="ECO:0000313" key="2">
    <source>
        <dbReference type="EMBL" id="BDV33087.1"/>
    </source>
</evidence>
<dbReference type="RefSeq" id="WP_281930392.1">
    <property type="nucleotide sequence ID" value="NZ_AP027142.1"/>
</dbReference>
<proteinExistence type="predicted"/>
<protein>
    <submittedName>
        <fullName evidence="2">Uncharacterized protein</fullName>
    </submittedName>
</protein>
<name>A0ABM8E550_9HYPH</name>
<feature type="transmembrane region" description="Helical" evidence="1">
    <location>
        <begin position="49"/>
        <end position="69"/>
    </location>
</feature>
<evidence type="ECO:0000313" key="3">
    <source>
        <dbReference type="Proteomes" id="UP001317629"/>
    </source>
</evidence>
<gene>
    <name evidence="2" type="ORF">SS37A_06160</name>
</gene>
<feature type="transmembrane region" description="Helical" evidence="1">
    <location>
        <begin position="75"/>
        <end position="96"/>
    </location>
</feature>
<keyword evidence="1" id="KW-0472">Membrane</keyword>
<dbReference type="Proteomes" id="UP001317629">
    <property type="component" value="Chromosome"/>
</dbReference>
<feature type="transmembrane region" description="Helical" evidence="1">
    <location>
        <begin position="6"/>
        <end position="28"/>
    </location>
</feature>
<dbReference type="EMBL" id="AP027142">
    <property type="protein sequence ID" value="BDV33087.1"/>
    <property type="molecule type" value="Genomic_DNA"/>
</dbReference>
<sequence>MPLAAFALSASACLFVALIEAWLLLITAKGSGAASRWIPNIKDLLKSHIDYLMMALFLFVFFGLFRLLAVVPPGWVVASACFGAFFNPAGFLVCALRPSYVVSPPGAFLAWMLLSCVATTVGFAAAGWMIAAAALTAI</sequence>
<keyword evidence="1" id="KW-0812">Transmembrane</keyword>
<organism evidence="2 3">
    <name type="scientific">Methylocystis iwaonis</name>
    <dbReference type="NCBI Taxonomy" id="2885079"/>
    <lineage>
        <taxon>Bacteria</taxon>
        <taxon>Pseudomonadati</taxon>
        <taxon>Pseudomonadota</taxon>
        <taxon>Alphaproteobacteria</taxon>
        <taxon>Hyphomicrobiales</taxon>
        <taxon>Methylocystaceae</taxon>
        <taxon>Methylocystis</taxon>
    </lineage>
</organism>
<keyword evidence="1" id="KW-1133">Transmembrane helix</keyword>
<accession>A0ABM8E550</accession>
<evidence type="ECO:0000256" key="1">
    <source>
        <dbReference type="SAM" id="Phobius"/>
    </source>
</evidence>
<keyword evidence="3" id="KW-1185">Reference proteome</keyword>
<reference evidence="2 3" key="1">
    <citation type="journal article" date="2023" name="Int. J. Syst. Evol. Microbiol.">
        <title>Methylocystis iwaonis sp. nov., a type II methane-oxidizing bacterium from surface soil of a rice paddy field in Japan, and emended description of the genus Methylocystis (ex Whittenbury et al. 1970) Bowman et al. 1993.</title>
        <authorList>
            <person name="Kaise H."/>
            <person name="Sawadogo J.B."/>
            <person name="Alam M.S."/>
            <person name="Ueno C."/>
            <person name="Dianou D."/>
            <person name="Shinjo R."/>
            <person name="Asakawa S."/>
        </authorList>
    </citation>
    <scope>NUCLEOTIDE SEQUENCE [LARGE SCALE GENOMIC DNA]</scope>
    <source>
        <strain evidence="2 3">SS37A-Re</strain>
    </source>
</reference>